<dbReference type="SUPFAM" id="SSF103088">
    <property type="entry name" value="OmpA-like"/>
    <property type="match status" value="1"/>
</dbReference>
<keyword evidence="7" id="KW-1185">Reference proteome</keyword>
<dbReference type="Pfam" id="PF00691">
    <property type="entry name" value="OmpA"/>
    <property type="match status" value="1"/>
</dbReference>
<evidence type="ECO:0000259" key="5">
    <source>
        <dbReference type="PROSITE" id="PS51123"/>
    </source>
</evidence>
<evidence type="ECO:0000313" key="7">
    <source>
        <dbReference type="Proteomes" id="UP000829817"/>
    </source>
</evidence>
<evidence type="ECO:0000256" key="2">
    <source>
        <dbReference type="ARBA" id="ARBA00023136"/>
    </source>
</evidence>
<evidence type="ECO:0000313" key="6">
    <source>
        <dbReference type="EMBL" id="UOO82936.1"/>
    </source>
</evidence>
<keyword evidence="3" id="KW-0998">Cell outer membrane</keyword>
<comment type="subcellular location">
    <subcellularLocation>
        <location evidence="1">Cell outer membrane</location>
    </subcellularLocation>
</comment>
<dbReference type="InterPro" id="IPR036737">
    <property type="entry name" value="OmpA-like_sf"/>
</dbReference>
<name>A0ABY4DV70_9NEIS</name>
<dbReference type="PANTHER" id="PTHR30329">
    <property type="entry name" value="STATOR ELEMENT OF FLAGELLAR MOTOR COMPLEX"/>
    <property type="match status" value="1"/>
</dbReference>
<dbReference type="PROSITE" id="PS51257">
    <property type="entry name" value="PROKAR_LIPOPROTEIN"/>
    <property type="match status" value="1"/>
</dbReference>
<dbReference type="EMBL" id="CP091508">
    <property type="protein sequence ID" value="UOO82936.1"/>
    <property type="molecule type" value="Genomic_DNA"/>
</dbReference>
<keyword evidence="2 4" id="KW-0472">Membrane</keyword>
<proteinExistence type="predicted"/>
<evidence type="ECO:0000256" key="3">
    <source>
        <dbReference type="ARBA" id="ARBA00023237"/>
    </source>
</evidence>
<accession>A0ABY4DV70</accession>
<dbReference type="Proteomes" id="UP000829817">
    <property type="component" value="Chromosome"/>
</dbReference>
<protein>
    <submittedName>
        <fullName evidence="6">OmpA family protein</fullName>
    </submittedName>
</protein>
<feature type="domain" description="OmpA-like" evidence="5">
    <location>
        <begin position="165"/>
        <end position="297"/>
    </location>
</feature>
<gene>
    <name evidence="6" type="ORF">LVJ83_05600</name>
</gene>
<dbReference type="RefSeq" id="WP_244787122.1">
    <property type="nucleotide sequence ID" value="NZ_CP091508.1"/>
</dbReference>
<dbReference type="InterPro" id="IPR006665">
    <property type="entry name" value="OmpA-like"/>
</dbReference>
<sequence length="299" mass="33207">MFKPRHLLWILLPALASGCAYHPKETWVDTYPIVYATDVPEGRSSVVFYRPADAVDGPAVNVYVNGQYSGSLQPNAYRQETVCAQNQRFYAEFTDRDAAYSKKANAGDYYNLPEAAVSFFKIVDNGNGAPQLQAVSPEQAQQEIQGVMQQNHTLSRVSKTGQCAQVLKQYSLQAAALFQFDRYQYKDMLPQGQREIAAISEDIKQNPDHISSIAVVGHTDPQGSARYNQKLSYERAATVKQALAGSGVPGNLITPQGRGERELKVADCRAKHPRNVEARKACDQPNRRVEIILRGEKAE</sequence>
<evidence type="ECO:0000256" key="4">
    <source>
        <dbReference type="PROSITE-ProRule" id="PRU00473"/>
    </source>
</evidence>
<evidence type="ECO:0000256" key="1">
    <source>
        <dbReference type="ARBA" id="ARBA00004442"/>
    </source>
</evidence>
<reference evidence="6 7" key="1">
    <citation type="journal article" date="2022" name="Res Sq">
        <title>Evolution of multicellular longitudinally dividing oral cavity symbionts (Neisseriaceae).</title>
        <authorList>
            <person name="Nyongesa S."/>
            <person name="Weber P."/>
            <person name="Bernet E."/>
            <person name="Pullido F."/>
            <person name="Nieckarz M."/>
            <person name="Delaby M."/>
            <person name="Nieves C."/>
            <person name="Viehboeck T."/>
            <person name="Krause N."/>
            <person name="Rivera-Millot A."/>
            <person name="Nakamura A."/>
            <person name="Vischer N."/>
            <person name="VanNieuwenhze M."/>
            <person name="Brun Y."/>
            <person name="Cava F."/>
            <person name="Bulgheresi S."/>
            <person name="Veyrier F."/>
        </authorList>
    </citation>
    <scope>NUCLEOTIDE SEQUENCE [LARGE SCALE GENOMIC DNA]</scope>
    <source>
        <strain evidence="6 7">CCUG 63373m</strain>
    </source>
</reference>
<dbReference type="Gene3D" id="3.30.1330.60">
    <property type="entry name" value="OmpA-like domain"/>
    <property type="match status" value="1"/>
</dbReference>
<dbReference type="PANTHER" id="PTHR30329:SF21">
    <property type="entry name" value="LIPOPROTEIN YIAD-RELATED"/>
    <property type="match status" value="1"/>
</dbReference>
<dbReference type="InterPro" id="IPR006664">
    <property type="entry name" value="OMP_bac"/>
</dbReference>
<dbReference type="PRINTS" id="PR01021">
    <property type="entry name" value="OMPADOMAIN"/>
</dbReference>
<dbReference type="InterPro" id="IPR050330">
    <property type="entry name" value="Bact_OuterMem_StrucFunc"/>
</dbReference>
<dbReference type="PROSITE" id="PS51123">
    <property type="entry name" value="OMPA_2"/>
    <property type="match status" value="1"/>
</dbReference>
<organism evidence="6 7">
    <name type="scientific">Uruburuella testudinis</name>
    <dbReference type="NCBI Taxonomy" id="1282863"/>
    <lineage>
        <taxon>Bacteria</taxon>
        <taxon>Pseudomonadati</taxon>
        <taxon>Pseudomonadota</taxon>
        <taxon>Betaproteobacteria</taxon>
        <taxon>Neisseriales</taxon>
        <taxon>Neisseriaceae</taxon>
        <taxon>Uruburuella</taxon>
    </lineage>
</organism>
<dbReference type="CDD" id="cd07185">
    <property type="entry name" value="OmpA_C-like"/>
    <property type="match status" value="1"/>
</dbReference>